<dbReference type="Proteomes" id="UP001085076">
    <property type="component" value="Miscellaneous, Linkage group lg03"/>
</dbReference>
<sequence length="190" mass="20772">MEDDVGAPPFRLVNFISEDQLFKETGNFNSMTKLEIGSSEKSQNEIEVEARNNPILTLDNGTTVLLPCAAPSSPILCLHHRMLSPTFLLAAVGFLIISYCLIKNIKRVPSYTASSSLPSSPGQHLRHRLHQLPPPAMTSTRSSPPPALSSFPASPNLTFGKPSKTFLYVDILDTTGTLYSMAIHGIFMEN</sequence>
<keyword evidence="1" id="KW-0812">Transmembrane</keyword>
<evidence type="ECO:0000313" key="2">
    <source>
        <dbReference type="EMBL" id="KAJ0978372.1"/>
    </source>
</evidence>
<evidence type="ECO:0000313" key="3">
    <source>
        <dbReference type="Proteomes" id="UP001085076"/>
    </source>
</evidence>
<keyword evidence="1" id="KW-1133">Transmembrane helix</keyword>
<name>A0A9D5CTQ9_9LILI</name>
<dbReference type="AlphaFoldDB" id="A0A9D5CTQ9"/>
<protein>
    <submittedName>
        <fullName evidence="2">Uncharacterized protein</fullName>
    </submittedName>
</protein>
<evidence type="ECO:0000256" key="1">
    <source>
        <dbReference type="SAM" id="Phobius"/>
    </source>
</evidence>
<gene>
    <name evidence="2" type="ORF">J5N97_013846</name>
</gene>
<reference evidence="2" key="1">
    <citation type="submission" date="2021-03" db="EMBL/GenBank/DDBJ databases">
        <authorList>
            <person name="Li Z."/>
            <person name="Yang C."/>
        </authorList>
    </citation>
    <scope>NUCLEOTIDE SEQUENCE</scope>
    <source>
        <strain evidence="2">Dzin_1.0</strain>
        <tissue evidence="2">Leaf</tissue>
    </source>
</reference>
<keyword evidence="1" id="KW-0472">Membrane</keyword>
<dbReference type="EMBL" id="JAGGNH010000003">
    <property type="protein sequence ID" value="KAJ0978372.1"/>
    <property type="molecule type" value="Genomic_DNA"/>
</dbReference>
<comment type="caution">
    <text evidence="2">The sequence shown here is derived from an EMBL/GenBank/DDBJ whole genome shotgun (WGS) entry which is preliminary data.</text>
</comment>
<reference evidence="2" key="2">
    <citation type="journal article" date="2022" name="Hortic Res">
        <title>The genome of Dioscorea zingiberensis sheds light on the biosynthesis, origin and evolution of the medicinally important diosgenin saponins.</title>
        <authorList>
            <person name="Li Y."/>
            <person name="Tan C."/>
            <person name="Li Z."/>
            <person name="Guo J."/>
            <person name="Li S."/>
            <person name="Chen X."/>
            <person name="Wang C."/>
            <person name="Dai X."/>
            <person name="Yang H."/>
            <person name="Song W."/>
            <person name="Hou L."/>
            <person name="Xu J."/>
            <person name="Tong Z."/>
            <person name="Xu A."/>
            <person name="Yuan X."/>
            <person name="Wang W."/>
            <person name="Yang Q."/>
            <person name="Chen L."/>
            <person name="Sun Z."/>
            <person name="Wang K."/>
            <person name="Pan B."/>
            <person name="Chen J."/>
            <person name="Bao Y."/>
            <person name="Liu F."/>
            <person name="Qi X."/>
            <person name="Gang D.R."/>
            <person name="Wen J."/>
            <person name="Li J."/>
        </authorList>
    </citation>
    <scope>NUCLEOTIDE SEQUENCE</scope>
    <source>
        <strain evidence="2">Dzin_1.0</strain>
    </source>
</reference>
<proteinExistence type="predicted"/>
<accession>A0A9D5CTQ9</accession>
<keyword evidence="3" id="KW-1185">Reference proteome</keyword>
<organism evidence="2 3">
    <name type="scientific">Dioscorea zingiberensis</name>
    <dbReference type="NCBI Taxonomy" id="325984"/>
    <lineage>
        <taxon>Eukaryota</taxon>
        <taxon>Viridiplantae</taxon>
        <taxon>Streptophyta</taxon>
        <taxon>Embryophyta</taxon>
        <taxon>Tracheophyta</taxon>
        <taxon>Spermatophyta</taxon>
        <taxon>Magnoliopsida</taxon>
        <taxon>Liliopsida</taxon>
        <taxon>Dioscoreales</taxon>
        <taxon>Dioscoreaceae</taxon>
        <taxon>Dioscorea</taxon>
    </lineage>
</organism>
<feature type="transmembrane region" description="Helical" evidence="1">
    <location>
        <begin position="82"/>
        <end position="102"/>
    </location>
</feature>